<dbReference type="InterPro" id="IPR035398">
    <property type="entry name" value="Bac_rhamnosid_C"/>
</dbReference>
<dbReference type="InterPro" id="IPR008928">
    <property type="entry name" value="6-hairpin_glycosidase_sf"/>
</dbReference>
<organism evidence="8 9">
    <name type="scientific">Trichococcus patagoniensis</name>
    <dbReference type="NCBI Taxonomy" id="382641"/>
    <lineage>
        <taxon>Bacteria</taxon>
        <taxon>Bacillati</taxon>
        <taxon>Bacillota</taxon>
        <taxon>Bacilli</taxon>
        <taxon>Lactobacillales</taxon>
        <taxon>Carnobacteriaceae</taxon>
        <taxon>Trichococcus</taxon>
    </lineage>
</organism>
<dbReference type="Proteomes" id="UP000244161">
    <property type="component" value="Unassembled WGS sequence"/>
</dbReference>
<dbReference type="Pfam" id="PF17389">
    <property type="entry name" value="Bac_rhamnosid6H"/>
    <property type="match status" value="1"/>
</dbReference>
<dbReference type="SUPFAM" id="SSF48208">
    <property type="entry name" value="Six-hairpin glycosidases"/>
    <property type="match status" value="1"/>
</dbReference>
<dbReference type="Gene3D" id="2.60.420.10">
    <property type="entry name" value="Maltose phosphorylase, domain 3"/>
    <property type="match status" value="1"/>
</dbReference>
<name>A0A2T5IIU4_9LACT</name>
<dbReference type="InterPro" id="IPR016007">
    <property type="entry name" value="Alpha_rhamnosid"/>
</dbReference>
<gene>
    <name evidence="8" type="ORF">C8U37_11223</name>
</gene>
<dbReference type="InterPro" id="IPR035396">
    <property type="entry name" value="Bac_rhamnosid6H"/>
</dbReference>
<reference evidence="8 9" key="1">
    <citation type="submission" date="2018-04" db="EMBL/GenBank/DDBJ databases">
        <title>Genomic Encyclopedia of Archaeal and Bacterial Type Strains, Phase II (KMG-II): from individual species to whole genera.</title>
        <authorList>
            <person name="Goeker M."/>
        </authorList>
    </citation>
    <scope>NUCLEOTIDE SEQUENCE [LARGE SCALE GENOMIC DNA]</scope>
    <source>
        <strain evidence="8 9">DSM 18806</strain>
    </source>
</reference>
<dbReference type="EMBL" id="QAOM01000012">
    <property type="protein sequence ID" value="PTQ83755.1"/>
    <property type="molecule type" value="Genomic_DNA"/>
</dbReference>
<proteinExistence type="predicted"/>
<accession>A0A2T5IIU4</accession>
<evidence type="ECO:0000256" key="2">
    <source>
        <dbReference type="ARBA" id="ARBA00012652"/>
    </source>
</evidence>
<dbReference type="Pfam" id="PF17390">
    <property type="entry name" value="Bac_rhamnosid_C"/>
    <property type="match status" value="1"/>
</dbReference>
<dbReference type="AlphaFoldDB" id="A0A2T5IIU4"/>
<dbReference type="Pfam" id="PF05592">
    <property type="entry name" value="Bac_rhamnosid"/>
    <property type="match status" value="1"/>
</dbReference>
<evidence type="ECO:0000259" key="5">
    <source>
        <dbReference type="Pfam" id="PF08531"/>
    </source>
</evidence>
<dbReference type="RefSeq" id="WP_245879805.1">
    <property type="nucleotide sequence ID" value="NZ_QAOM01000012.1"/>
</dbReference>
<dbReference type="Gene3D" id="1.50.10.10">
    <property type="match status" value="1"/>
</dbReference>
<sequence length="792" mass="88369">MLQNQMNKEVKEWKGKWIEPVQATIMEEPVFTLQEMFSGKILPQAPVEERLHPVQLLKKIFTTAQGKQVAKATLTLTAHGIYTAKINGRKVTAALFTPDNTAYDKYLQYQEYDVTDHLSEENVWTVALADGWYGGRVSVNGGSAQFGNKLGILGEIEISYTDGTTECIGTDEQFVSTTGKYIYSDIFIGEKQDLSLVSADWETSVDVAGLENVQESDYPFDNLVPQKGAYVKAQEKLEPIAIWKEGVAQIIDFGQVIAGRVRLEIDLAKGQEIVLEHSEALNEAGLFFNNIVGRNKDQRDVYIGRGQQEKLEPDFTFHGFRYVRLNGYDGVLDKSMLKAIVLHTDMQKTGSFRTDNEKVNQLLHNIEWSQKGNMLSIPTDCPQRERVGWTGDMQVFAPTATFFMDVYDFIGRWLDSVRADQLENGEVVDYSPAPSDYFNLPSLTGTHSSAGWGDAIILVPWTLYQRYGNKGILAENYAAMLKWHAFSKASAAGDKAGNARYLWDTKFHFGDWMFPSYMIGPDFKGPIATSEATKEIFGTAFLAHSSALLGDIAEVLGQDEAAAEYRAYAEKVKAAFEEAYWQNGLLQVDLQGCYVIAVAFDMLSGSAKQSAVKRLVELVAANGNRLDTGFLSVPYLLDVLVDNGEEEAARRVFLQEECPSWLYEVNNGATTIWESWAGIQPDGRVGDHSFNHYAFGCVGDWMVRKIAGLQVKEPGFKQFYVTPNTRLGIEAFELAYETAYGSIEIVLQENQLTVRVPEQTRAFVKLPAGERELIGGSYTFDLQEPVAVPTIG</sequence>
<dbReference type="GO" id="GO:0005975">
    <property type="term" value="P:carbohydrate metabolic process"/>
    <property type="evidence" value="ECO:0007669"/>
    <property type="project" value="InterPro"/>
</dbReference>
<dbReference type="PANTHER" id="PTHR33307">
    <property type="entry name" value="ALPHA-RHAMNOSIDASE (EUROFUNG)"/>
    <property type="match status" value="1"/>
</dbReference>
<comment type="catalytic activity">
    <reaction evidence="1">
        <text>Hydrolysis of terminal non-reducing alpha-L-rhamnose residues in alpha-L-rhamnosides.</text>
        <dbReference type="EC" id="3.2.1.40"/>
    </reaction>
</comment>
<dbReference type="PANTHER" id="PTHR33307:SF6">
    <property type="entry name" value="ALPHA-RHAMNOSIDASE (EUROFUNG)-RELATED"/>
    <property type="match status" value="1"/>
</dbReference>
<evidence type="ECO:0000259" key="4">
    <source>
        <dbReference type="Pfam" id="PF05592"/>
    </source>
</evidence>
<dbReference type="InterPro" id="IPR012341">
    <property type="entry name" value="6hp_glycosidase-like_sf"/>
</dbReference>
<dbReference type="GO" id="GO:0030596">
    <property type="term" value="F:alpha-L-rhamnosidase activity"/>
    <property type="evidence" value="ECO:0007669"/>
    <property type="project" value="UniProtKB-EC"/>
</dbReference>
<evidence type="ECO:0000256" key="3">
    <source>
        <dbReference type="ARBA" id="ARBA00022801"/>
    </source>
</evidence>
<feature type="domain" description="Bacterial alpha-L-rhamnosidase N-terminal" evidence="5">
    <location>
        <begin position="67"/>
        <end position="233"/>
    </location>
</feature>
<evidence type="ECO:0000313" key="8">
    <source>
        <dbReference type="EMBL" id="PTQ83755.1"/>
    </source>
</evidence>
<comment type="caution">
    <text evidence="8">The sequence shown here is derived from an EMBL/GenBank/DDBJ whole genome shotgun (WGS) entry which is preliminary data.</text>
</comment>
<feature type="domain" description="Alpha-L-rhamnosidase concanavalin-like" evidence="4">
    <location>
        <begin position="249"/>
        <end position="343"/>
    </location>
</feature>
<keyword evidence="3" id="KW-0378">Hydrolase</keyword>
<dbReference type="InterPro" id="IPR008902">
    <property type="entry name" value="Rhamnosid_concanavalin"/>
</dbReference>
<keyword evidence="9" id="KW-1185">Reference proteome</keyword>
<evidence type="ECO:0000259" key="6">
    <source>
        <dbReference type="Pfam" id="PF17389"/>
    </source>
</evidence>
<feature type="domain" description="Alpha-L-rhamnosidase six-hairpin glycosidase" evidence="6">
    <location>
        <begin position="348"/>
        <end position="706"/>
    </location>
</feature>
<feature type="domain" description="Alpha-L-rhamnosidase C-terminal" evidence="7">
    <location>
        <begin position="708"/>
        <end position="777"/>
    </location>
</feature>
<dbReference type="Gene3D" id="2.60.120.260">
    <property type="entry name" value="Galactose-binding domain-like"/>
    <property type="match status" value="2"/>
</dbReference>
<evidence type="ECO:0000259" key="7">
    <source>
        <dbReference type="Pfam" id="PF17390"/>
    </source>
</evidence>
<protein>
    <recommendedName>
        <fullName evidence="2">alpha-L-rhamnosidase</fullName>
        <ecNumber evidence="2">3.2.1.40</ecNumber>
    </recommendedName>
</protein>
<dbReference type="InterPro" id="IPR013737">
    <property type="entry name" value="Bac_rhamnosid_N"/>
</dbReference>
<dbReference type="EC" id="3.2.1.40" evidence="2"/>
<evidence type="ECO:0000256" key="1">
    <source>
        <dbReference type="ARBA" id="ARBA00001445"/>
    </source>
</evidence>
<evidence type="ECO:0000313" key="9">
    <source>
        <dbReference type="Proteomes" id="UP000244161"/>
    </source>
</evidence>
<dbReference type="Pfam" id="PF08531">
    <property type="entry name" value="Bac_rhamnosid_N"/>
    <property type="match status" value="1"/>
</dbReference>